<evidence type="ECO:0000256" key="1">
    <source>
        <dbReference type="ARBA" id="ARBA00001957"/>
    </source>
</evidence>
<dbReference type="Gene3D" id="3.40.50.12780">
    <property type="entry name" value="N-terminal domain of ligase-like"/>
    <property type="match status" value="1"/>
</dbReference>
<dbReference type="InterPro" id="IPR009081">
    <property type="entry name" value="PP-bd_ACP"/>
</dbReference>
<dbReference type="FunFam" id="3.30.300.30:FF:000010">
    <property type="entry name" value="Enterobactin synthetase component F"/>
    <property type="match status" value="1"/>
</dbReference>
<name>A0A1U7HBF4_9CYAN</name>
<dbReference type="SUPFAM" id="SSF56801">
    <property type="entry name" value="Acetyl-CoA synthetase-like"/>
    <property type="match status" value="1"/>
</dbReference>
<organism evidence="6 7">
    <name type="scientific">Hydrococcus rivularis NIES-593</name>
    <dbReference type="NCBI Taxonomy" id="1921803"/>
    <lineage>
        <taxon>Bacteria</taxon>
        <taxon>Bacillati</taxon>
        <taxon>Cyanobacteriota</taxon>
        <taxon>Cyanophyceae</taxon>
        <taxon>Pleurocapsales</taxon>
        <taxon>Hydrococcaceae</taxon>
        <taxon>Hydrococcus</taxon>
    </lineage>
</organism>
<dbReference type="Gene3D" id="3.30.559.10">
    <property type="entry name" value="Chloramphenicol acetyltransferase-like domain"/>
    <property type="match status" value="1"/>
</dbReference>
<dbReference type="EMBL" id="MRCB01000025">
    <property type="protein sequence ID" value="OKH20881.1"/>
    <property type="molecule type" value="Genomic_DNA"/>
</dbReference>
<dbReference type="InterPro" id="IPR025110">
    <property type="entry name" value="AMP-bd_C"/>
</dbReference>
<evidence type="ECO:0000256" key="3">
    <source>
        <dbReference type="ARBA" id="ARBA00022450"/>
    </source>
</evidence>
<dbReference type="AlphaFoldDB" id="A0A1U7HBF4"/>
<dbReference type="InterPro" id="IPR023213">
    <property type="entry name" value="CAT-like_dom_sf"/>
</dbReference>
<dbReference type="Gene3D" id="3.30.300.30">
    <property type="match status" value="1"/>
</dbReference>
<evidence type="ECO:0000313" key="6">
    <source>
        <dbReference type="EMBL" id="OKH20881.1"/>
    </source>
</evidence>
<dbReference type="InterPro" id="IPR042099">
    <property type="entry name" value="ANL_N_sf"/>
</dbReference>
<comment type="similarity">
    <text evidence="2">Belongs to the ATP-dependent AMP-binding enzyme family.</text>
</comment>
<dbReference type="InterPro" id="IPR036736">
    <property type="entry name" value="ACP-like_sf"/>
</dbReference>
<dbReference type="Proteomes" id="UP000186868">
    <property type="component" value="Unassembled WGS sequence"/>
</dbReference>
<accession>A0A1U7HBF4</accession>
<dbReference type="InterPro" id="IPR006162">
    <property type="entry name" value="Ppantetheine_attach_site"/>
</dbReference>
<dbReference type="Gene3D" id="3.30.559.30">
    <property type="entry name" value="Nonribosomal peptide synthetase, condensation domain"/>
    <property type="match status" value="1"/>
</dbReference>
<dbReference type="Pfam" id="PF13193">
    <property type="entry name" value="AMP-binding_C"/>
    <property type="match status" value="1"/>
</dbReference>
<feature type="domain" description="Carrier" evidence="5">
    <location>
        <begin position="1025"/>
        <end position="1101"/>
    </location>
</feature>
<dbReference type="Pfam" id="PF00668">
    <property type="entry name" value="Condensation"/>
    <property type="match status" value="1"/>
</dbReference>
<dbReference type="Gene3D" id="3.40.50.1820">
    <property type="entry name" value="alpha/beta hydrolase"/>
    <property type="match status" value="1"/>
</dbReference>
<dbReference type="FunFam" id="3.40.50.980:FF:000002">
    <property type="entry name" value="Enterobactin synthetase component F"/>
    <property type="match status" value="1"/>
</dbReference>
<dbReference type="GO" id="GO:0005829">
    <property type="term" value="C:cytosol"/>
    <property type="evidence" value="ECO:0007669"/>
    <property type="project" value="TreeGrafter"/>
</dbReference>
<comment type="caution">
    <text evidence="6">The sequence shown here is derived from an EMBL/GenBank/DDBJ whole genome shotgun (WGS) entry which is preliminary data.</text>
</comment>
<dbReference type="InterPro" id="IPR020845">
    <property type="entry name" value="AMP-binding_CS"/>
</dbReference>
<dbReference type="InterPro" id="IPR001242">
    <property type="entry name" value="Condensation_dom"/>
</dbReference>
<evidence type="ECO:0000256" key="4">
    <source>
        <dbReference type="ARBA" id="ARBA00022553"/>
    </source>
</evidence>
<gene>
    <name evidence="6" type="ORF">NIES593_17285</name>
</gene>
<dbReference type="InterPro" id="IPR045851">
    <property type="entry name" value="AMP-bd_C_sf"/>
</dbReference>
<dbReference type="InterPro" id="IPR029058">
    <property type="entry name" value="AB_hydrolase_fold"/>
</dbReference>
<dbReference type="FunFam" id="3.30.559.10:FF:000012">
    <property type="entry name" value="Non-ribosomal peptide synthetase"/>
    <property type="match status" value="1"/>
</dbReference>
<reference evidence="6 7" key="1">
    <citation type="submission" date="2016-11" db="EMBL/GenBank/DDBJ databases">
        <title>Draft Genome Sequences of Nine Cyanobacterial Strains from Diverse Habitats.</title>
        <authorList>
            <person name="Zhu T."/>
            <person name="Hou S."/>
            <person name="Lu X."/>
            <person name="Hess W.R."/>
        </authorList>
    </citation>
    <scope>NUCLEOTIDE SEQUENCE [LARGE SCALE GENOMIC DNA]</scope>
    <source>
        <strain evidence="6 7">NIES-593</strain>
    </source>
</reference>
<proteinExistence type="inferred from homology"/>
<evidence type="ECO:0000313" key="7">
    <source>
        <dbReference type="Proteomes" id="UP000186868"/>
    </source>
</evidence>
<dbReference type="PROSITE" id="PS00012">
    <property type="entry name" value="PHOSPHOPANTETHEINE"/>
    <property type="match status" value="1"/>
</dbReference>
<dbReference type="STRING" id="1921803.NIES593_17285"/>
<dbReference type="PANTHER" id="PTHR45527">
    <property type="entry name" value="NONRIBOSOMAL PEPTIDE SYNTHETASE"/>
    <property type="match status" value="1"/>
</dbReference>
<dbReference type="CDD" id="cd19531">
    <property type="entry name" value="LCL_NRPS-like"/>
    <property type="match status" value="1"/>
</dbReference>
<dbReference type="CDD" id="cd17643">
    <property type="entry name" value="A_NRPS_Cytc1-like"/>
    <property type="match status" value="1"/>
</dbReference>
<dbReference type="NCBIfam" id="TIGR01733">
    <property type="entry name" value="AA-adenyl-dom"/>
    <property type="match status" value="1"/>
</dbReference>
<dbReference type="GO" id="GO:0044550">
    <property type="term" value="P:secondary metabolite biosynthetic process"/>
    <property type="evidence" value="ECO:0007669"/>
    <property type="project" value="UniProtKB-ARBA"/>
</dbReference>
<dbReference type="FunFam" id="1.10.1200.10:FF:000005">
    <property type="entry name" value="Nonribosomal peptide synthetase 1"/>
    <property type="match status" value="1"/>
</dbReference>
<dbReference type="SUPFAM" id="SSF47336">
    <property type="entry name" value="ACP-like"/>
    <property type="match status" value="1"/>
</dbReference>
<dbReference type="PROSITE" id="PS50075">
    <property type="entry name" value="CARRIER"/>
    <property type="match status" value="1"/>
</dbReference>
<dbReference type="GO" id="GO:0008610">
    <property type="term" value="P:lipid biosynthetic process"/>
    <property type="evidence" value="ECO:0007669"/>
    <property type="project" value="UniProtKB-ARBA"/>
</dbReference>
<dbReference type="GO" id="GO:0003824">
    <property type="term" value="F:catalytic activity"/>
    <property type="evidence" value="ECO:0007669"/>
    <property type="project" value="InterPro"/>
</dbReference>
<keyword evidence="4" id="KW-0597">Phosphoprotein</keyword>
<keyword evidence="7" id="KW-1185">Reference proteome</keyword>
<dbReference type="InterPro" id="IPR000873">
    <property type="entry name" value="AMP-dep_synth/lig_dom"/>
</dbReference>
<sequence>MLALPKYLLILLTMKDLTQRIAALSPEQRILFEERLKQKGLNSPKNLTIYQREKANYVPLSFAQERLWFLNQLESNIPIYNIVVPVFLKGKLNVKALEDSIKEIVKRHETLRTNFTTIEGQPVQVISDEPKFVLLQQNVPKSDRAIQELITQEQKHSFDLTQESLLRITLVTLNETEYLMLLTTHHIIADAWSRGVLFRELAALYSAFCTGKPSPLLELPIQYADYALWQRDWLQGEVLEKQLNYWQQQLRGELPLLNLPTDRSRSPDRSYQGASASLTLPHAFTQALKDFSRREGVTLFVTLLAAFNVLLHRYTEQEDILIGSPIANRNQAEVENLIGFLVNTLILRGDLSGNPTFREFLGRMREVVLGAIAHQDLPFEKLLETLQPNRSVSDRSPFQVMFSLQNVPEAALAMPDLTLNLLEVENQTAFFDLVFSWQETNGQLTGTLEYNTDLFDAATIERMLGHYQTLLESILANSNCVISSLPMLTELERDTLKEWHQLGSEYPQDTCLHQLFEEWVEKTPDAIAIEFEDRQLTYRQLNQKANQIAHYLNSQGIKPEDKIGLCVDRSLEMVAGILGILKAGGAYVPLDTTQPQERLNFILEDAQVVLVLTQKHLLERFTQTRVQLIALEEISSTQEDSPNLEVTPDNLAYIIYTSGSTGQPKGVLCTHHNVIRLFRATQSWFNFSQHDVWTLFHSIAFDFSVWEMWGALLYGGRLIVVPYWVSRSPEAFYELLAQEEVTVLNQTPSAFRQLIRVEDSPERVKILKLRFVIFGGEALELQSLKPWCDRHSDRSPQLVNMYGITETTVHVTYRSLSIEDIEKNTGSAIGRPIPDLQVYLLDKAQQLVPIGIPGEIYIGGAGLARGYLNRPELTREKFITNPFSNAPEARLYRSGDMARYLPNGELEYLGRIDQQVKIRGFRIELGEIEAVLAGYPDVAEVVVLAREEVSGDKRLVAYVVPRLGNNDSMTTNLRQWLQNKLPDYAIPSSFVLLDALPLTANGKVDRQALPALEPTRPHLEAIYIAPRTPIEKALSEIWSELLNLDRIGIHDNFFELGGHSLLATRLLSRIRSYFEVELPLKSIFTVGFTIAELAKVIRQYQLEGQDDEEIASFLEELGELSDEEALIAVNRVSGES</sequence>
<dbReference type="FunFam" id="3.40.50.12780:FF:000012">
    <property type="entry name" value="Non-ribosomal peptide synthetase"/>
    <property type="match status" value="1"/>
</dbReference>
<dbReference type="Pfam" id="PF00550">
    <property type="entry name" value="PP-binding"/>
    <property type="match status" value="1"/>
</dbReference>
<keyword evidence="3" id="KW-0596">Phosphopantetheine</keyword>
<dbReference type="PROSITE" id="PS00455">
    <property type="entry name" value="AMP_BINDING"/>
    <property type="match status" value="1"/>
</dbReference>
<evidence type="ECO:0000259" key="5">
    <source>
        <dbReference type="PROSITE" id="PS50075"/>
    </source>
</evidence>
<dbReference type="GO" id="GO:0031177">
    <property type="term" value="F:phosphopantetheine binding"/>
    <property type="evidence" value="ECO:0007669"/>
    <property type="project" value="TreeGrafter"/>
</dbReference>
<evidence type="ECO:0000256" key="2">
    <source>
        <dbReference type="ARBA" id="ARBA00006432"/>
    </source>
</evidence>
<dbReference type="Pfam" id="PF00501">
    <property type="entry name" value="AMP-binding"/>
    <property type="match status" value="1"/>
</dbReference>
<dbReference type="FunFam" id="2.30.38.10:FF:000001">
    <property type="entry name" value="Non-ribosomal peptide synthetase PvdI"/>
    <property type="match status" value="1"/>
</dbReference>
<protein>
    <submittedName>
        <fullName evidence="6">Non-ribosomal peptide synthetase</fullName>
    </submittedName>
</protein>
<dbReference type="SUPFAM" id="SSF52777">
    <property type="entry name" value="CoA-dependent acyltransferases"/>
    <property type="match status" value="2"/>
</dbReference>
<comment type="cofactor">
    <cofactor evidence="1">
        <name>pantetheine 4'-phosphate</name>
        <dbReference type="ChEBI" id="CHEBI:47942"/>
    </cofactor>
</comment>
<dbReference type="InterPro" id="IPR010071">
    <property type="entry name" value="AA_adenyl_dom"/>
</dbReference>
<dbReference type="GO" id="GO:0043041">
    <property type="term" value="P:amino acid activation for nonribosomal peptide biosynthetic process"/>
    <property type="evidence" value="ECO:0007669"/>
    <property type="project" value="TreeGrafter"/>
</dbReference>
<dbReference type="PANTHER" id="PTHR45527:SF14">
    <property type="entry name" value="PLIPASTATIN SYNTHASE SUBUNIT B"/>
    <property type="match status" value="1"/>
</dbReference>